<dbReference type="NCBIfam" id="NF003802">
    <property type="entry name" value="PRK05388.1"/>
    <property type="match status" value="1"/>
</dbReference>
<dbReference type="STRING" id="1874317.BKP64_11460"/>
<dbReference type="NCBIfam" id="TIGR00120">
    <property type="entry name" value="ArgJ"/>
    <property type="match status" value="1"/>
</dbReference>
<comment type="subunit">
    <text evidence="2 9">Heterotetramer of two alpha and two beta chains.</text>
</comment>
<dbReference type="HAMAP" id="MF_01106">
    <property type="entry name" value="ArgJ"/>
    <property type="match status" value="1"/>
</dbReference>
<dbReference type="GO" id="GO:0004358">
    <property type="term" value="F:L-glutamate N-acetyltransferase activity, acting on acetyl-L-ornithine as donor"/>
    <property type="evidence" value="ECO:0007669"/>
    <property type="project" value="UniProtKB-UniRule"/>
</dbReference>
<keyword evidence="5 9" id="KW-0808">Transferase</keyword>
<comment type="subcellular location">
    <subcellularLocation>
        <location evidence="9">Cytoplasm</location>
    </subcellularLocation>
</comment>
<feature type="site" description="Cleavage; by autolysis" evidence="9">
    <location>
        <begin position="189"/>
        <end position="190"/>
    </location>
</feature>
<dbReference type="CDD" id="cd02152">
    <property type="entry name" value="OAT"/>
    <property type="match status" value="1"/>
</dbReference>
<feature type="site" description="Involved in the stabilization of negative charge on the oxyanion by the formation of the oxyanion hole" evidence="9">
    <location>
        <position position="117"/>
    </location>
</feature>
<name>A0A1D9GMU9_9GAMM</name>
<dbReference type="UniPathway" id="UPA00068">
    <property type="reaction ID" value="UER00106"/>
</dbReference>
<comment type="similarity">
    <text evidence="1 9">Belongs to the ArgJ family.</text>
</comment>
<protein>
    <recommendedName>
        <fullName evidence="9">Arginine biosynthesis bifunctional protein ArgJ</fullName>
    </recommendedName>
    <domain>
        <recommendedName>
            <fullName evidence="9">Glutamate N-acetyltransferase</fullName>
            <ecNumber evidence="9">2.3.1.35</ecNumber>
        </recommendedName>
        <alternativeName>
            <fullName evidence="9">Ornithine acetyltransferase</fullName>
            <shortName evidence="9">OATase</shortName>
        </alternativeName>
        <alternativeName>
            <fullName evidence="9">Ornithine transacetylase</fullName>
        </alternativeName>
    </domain>
    <domain>
        <recommendedName>
            <fullName evidence="9">Amino-acid acetyltransferase</fullName>
            <ecNumber evidence="9">2.3.1.1</ecNumber>
        </recommendedName>
        <alternativeName>
            <fullName evidence="9">N-acetylglutamate synthase</fullName>
            <shortName evidence="9">AGSase</shortName>
        </alternativeName>
    </domain>
    <component>
        <recommendedName>
            <fullName evidence="9">Arginine biosynthesis bifunctional protein ArgJ alpha chain</fullName>
        </recommendedName>
    </component>
    <component>
        <recommendedName>
            <fullName evidence="9">Arginine biosynthesis bifunctional protein ArgJ beta chain</fullName>
        </recommendedName>
    </component>
</protein>
<feature type="active site" description="Nucleophile" evidence="9">
    <location>
        <position position="190"/>
    </location>
</feature>
<evidence type="ECO:0000256" key="9">
    <source>
        <dbReference type="HAMAP-Rule" id="MF_01106"/>
    </source>
</evidence>
<keyword evidence="6 9" id="KW-0068">Autocatalytic cleavage</keyword>
<evidence type="ECO:0000256" key="2">
    <source>
        <dbReference type="ARBA" id="ARBA00011475"/>
    </source>
</evidence>
<keyword evidence="4 9" id="KW-0028">Amino-acid biosynthesis</keyword>
<proteinExistence type="inferred from homology"/>
<keyword evidence="9" id="KW-0963">Cytoplasm</keyword>
<comment type="pathway">
    <text evidence="9">Amino-acid biosynthesis; L-arginine biosynthesis; N(2)-acetyl-L-ornithine from L-glutamate: step 1/4.</text>
</comment>
<accession>A0A1D9GMU9</accession>
<evidence type="ECO:0000256" key="6">
    <source>
        <dbReference type="ARBA" id="ARBA00022813"/>
    </source>
</evidence>
<dbReference type="InterPro" id="IPR002813">
    <property type="entry name" value="Arg_biosynth_ArgJ"/>
</dbReference>
<dbReference type="Pfam" id="PF01960">
    <property type="entry name" value="ArgJ"/>
    <property type="match status" value="1"/>
</dbReference>
<comment type="function">
    <text evidence="9">Catalyzes two activities which are involved in the cyclic version of arginine biosynthesis: the synthesis of N-acetylglutamate from glutamate and acetyl-CoA as the acetyl donor, and of ornithine by transacetylation between N(2)-acetylornithine and glutamate.</text>
</comment>
<feature type="binding site" evidence="9">
    <location>
        <position position="179"/>
    </location>
    <ligand>
        <name>substrate</name>
    </ligand>
</feature>
<evidence type="ECO:0000256" key="7">
    <source>
        <dbReference type="ARBA" id="ARBA00023315"/>
    </source>
</evidence>
<feature type="binding site" evidence="9">
    <location>
        <position position="400"/>
    </location>
    <ligand>
        <name>substrate</name>
    </ligand>
</feature>
<evidence type="ECO:0000256" key="5">
    <source>
        <dbReference type="ARBA" id="ARBA00022679"/>
    </source>
</evidence>
<dbReference type="AlphaFoldDB" id="A0A1D9GMU9"/>
<feature type="binding site" evidence="9">
    <location>
        <position position="190"/>
    </location>
    <ligand>
        <name>substrate</name>
    </ligand>
</feature>
<dbReference type="InterPro" id="IPR042195">
    <property type="entry name" value="ArgJ_beta_C"/>
</dbReference>
<evidence type="ECO:0000256" key="1">
    <source>
        <dbReference type="ARBA" id="ARBA00006774"/>
    </source>
</evidence>
<dbReference type="FunFam" id="3.10.20.340:FF:000001">
    <property type="entry name" value="Arginine biosynthesis bifunctional protein ArgJ, chloroplastic"/>
    <property type="match status" value="1"/>
</dbReference>
<evidence type="ECO:0000256" key="4">
    <source>
        <dbReference type="ARBA" id="ARBA00022605"/>
    </source>
</evidence>
<dbReference type="RefSeq" id="WP_070970046.1">
    <property type="nucleotide sequence ID" value="NZ_CP017715.1"/>
</dbReference>
<evidence type="ECO:0000256" key="3">
    <source>
        <dbReference type="ARBA" id="ARBA00022571"/>
    </source>
</evidence>
<dbReference type="GO" id="GO:0005737">
    <property type="term" value="C:cytoplasm"/>
    <property type="evidence" value="ECO:0007669"/>
    <property type="project" value="UniProtKB-SubCell"/>
</dbReference>
<feature type="binding site" evidence="9">
    <location>
        <position position="153"/>
    </location>
    <ligand>
        <name>substrate</name>
    </ligand>
</feature>
<evidence type="ECO:0000313" key="11">
    <source>
        <dbReference type="Proteomes" id="UP000177445"/>
    </source>
</evidence>
<dbReference type="InterPro" id="IPR016117">
    <property type="entry name" value="ArgJ-like_dom_sf"/>
</dbReference>
<dbReference type="EC" id="2.3.1.35" evidence="9"/>
<dbReference type="SUPFAM" id="SSF56266">
    <property type="entry name" value="DmpA/ArgJ-like"/>
    <property type="match status" value="1"/>
</dbReference>
<organism evidence="10 11">
    <name type="scientific">Marinobacter salinus</name>
    <dbReference type="NCBI Taxonomy" id="1874317"/>
    <lineage>
        <taxon>Bacteria</taxon>
        <taxon>Pseudomonadati</taxon>
        <taxon>Pseudomonadota</taxon>
        <taxon>Gammaproteobacteria</taxon>
        <taxon>Pseudomonadales</taxon>
        <taxon>Marinobacteraceae</taxon>
        <taxon>Marinobacter</taxon>
    </lineage>
</organism>
<dbReference type="Gene3D" id="3.60.70.12">
    <property type="entry name" value="L-amino peptidase D-ALA esterase/amidase"/>
    <property type="match status" value="1"/>
</dbReference>
<dbReference type="Gene3D" id="3.10.20.340">
    <property type="entry name" value="ArgJ beta chain, C-terminal domain"/>
    <property type="match status" value="1"/>
</dbReference>
<dbReference type="GO" id="GO:0004042">
    <property type="term" value="F:L-glutamate N-acetyltransferase activity"/>
    <property type="evidence" value="ECO:0007669"/>
    <property type="project" value="UniProtKB-UniRule"/>
</dbReference>
<dbReference type="FunFam" id="3.60.70.12:FF:000001">
    <property type="entry name" value="Arginine biosynthesis bifunctional protein ArgJ, chloroplastic"/>
    <property type="match status" value="1"/>
</dbReference>
<feature type="binding site" evidence="9">
    <location>
        <position position="276"/>
    </location>
    <ligand>
        <name>substrate</name>
    </ligand>
</feature>
<keyword evidence="3 9" id="KW-0055">Arginine biosynthesis</keyword>
<dbReference type="PANTHER" id="PTHR23100">
    <property type="entry name" value="ARGININE BIOSYNTHESIS BIFUNCTIONAL PROTEIN ARGJ"/>
    <property type="match status" value="1"/>
</dbReference>
<reference evidence="10 11" key="1">
    <citation type="submission" date="2016-10" db="EMBL/GenBank/DDBJ databases">
        <title>Marinobacter salinus sp. nov., a moderately halophilic bacterium isolated from a tidal flat environment.</title>
        <authorList>
            <person name="Park S.-J."/>
        </authorList>
    </citation>
    <scope>NUCLEOTIDE SEQUENCE [LARGE SCALE GENOMIC DNA]</scope>
    <source>
        <strain evidence="10 11">Hb8</strain>
    </source>
</reference>
<feature type="chain" id="PRO_5023568686" description="Arginine biosynthesis bifunctional protein ArgJ alpha chain" evidence="9">
    <location>
        <begin position="1"/>
        <end position="189"/>
    </location>
</feature>
<dbReference type="EMBL" id="CP017715">
    <property type="protein sequence ID" value="AOY88740.1"/>
    <property type="molecule type" value="Genomic_DNA"/>
</dbReference>
<sequence length="405" mass="42700">MAVGPGTLPEFFPVAGVKLGIASAGIKKPGRKDVVVFELVPGSRVAGIFTRNQFCAAPVTLSRQHLAKKSPRYLLINTGNANAGTGERGMTDAIACCEALAEKAGVSPEEVLPFSTGVIGEPLPVGKIVGALAGALASTSEQDWVEAAKGIMTTDTRPKGASRQVDLDGDMVTISGISKGAGMIRPNMATMLGFIATDARIEPGLLQTLASELGETSFNRITIDGDTSTNDSCMLMASGQYRGPEITADSPALPKLRAALEEVYLELAHAIVRDGEGATKFVTIEVSGAATQQEALDVAYTVAHSPLVKTALFASDPNWGRILAAVGRAGVPELDLNALEIFLGDVCLVRDGGRADDYSEARGQAVMDQEEITIAIDLKRGEIKETVWTCDFSHDYVTINAEYRT</sequence>
<keyword evidence="9" id="KW-0511">Multifunctional enzyme</keyword>
<evidence type="ECO:0000313" key="10">
    <source>
        <dbReference type="EMBL" id="AOY88740.1"/>
    </source>
</evidence>
<dbReference type="GO" id="GO:0006592">
    <property type="term" value="P:ornithine biosynthetic process"/>
    <property type="evidence" value="ECO:0007669"/>
    <property type="project" value="TreeGrafter"/>
</dbReference>
<comment type="catalytic activity">
    <reaction evidence="8 9">
        <text>N(2)-acetyl-L-ornithine + L-glutamate = N-acetyl-L-glutamate + L-ornithine</text>
        <dbReference type="Rhea" id="RHEA:15349"/>
        <dbReference type="ChEBI" id="CHEBI:29985"/>
        <dbReference type="ChEBI" id="CHEBI:44337"/>
        <dbReference type="ChEBI" id="CHEBI:46911"/>
        <dbReference type="ChEBI" id="CHEBI:57805"/>
        <dbReference type="EC" id="2.3.1.35"/>
    </reaction>
</comment>
<dbReference type="PANTHER" id="PTHR23100:SF0">
    <property type="entry name" value="ARGININE BIOSYNTHESIS BIFUNCTIONAL PROTEIN ARGJ, MITOCHONDRIAL"/>
    <property type="match status" value="1"/>
</dbReference>
<keyword evidence="11" id="KW-1185">Reference proteome</keyword>
<keyword evidence="7 9" id="KW-0012">Acyltransferase</keyword>
<dbReference type="EC" id="2.3.1.1" evidence="9"/>
<dbReference type="GO" id="GO:0006526">
    <property type="term" value="P:L-arginine biosynthetic process"/>
    <property type="evidence" value="ECO:0007669"/>
    <property type="project" value="UniProtKB-UniRule"/>
</dbReference>
<feature type="site" description="Involved in the stabilization of negative charge on the oxyanion by the formation of the oxyanion hole" evidence="9">
    <location>
        <position position="116"/>
    </location>
</feature>
<feature type="chain" id="PRO_5023568685" description="Arginine biosynthesis bifunctional protein ArgJ beta chain" evidence="9">
    <location>
        <begin position="190"/>
        <end position="405"/>
    </location>
</feature>
<comment type="pathway">
    <text evidence="9">Amino-acid biosynthesis; L-arginine biosynthesis; L-ornithine and N-acetyl-L-glutamate from L-glutamate and N(2)-acetyl-L-ornithine (cyclic): step 1/1.</text>
</comment>
<dbReference type="KEGG" id="msq:BKP64_11460"/>
<evidence type="ECO:0000256" key="8">
    <source>
        <dbReference type="ARBA" id="ARBA00049439"/>
    </source>
</evidence>
<gene>
    <name evidence="9" type="primary">argJ</name>
    <name evidence="10" type="ORF">BKP64_11460</name>
</gene>
<dbReference type="Proteomes" id="UP000177445">
    <property type="component" value="Chromosome"/>
</dbReference>
<comment type="catalytic activity">
    <reaction evidence="9">
        <text>L-glutamate + acetyl-CoA = N-acetyl-L-glutamate + CoA + H(+)</text>
        <dbReference type="Rhea" id="RHEA:24292"/>
        <dbReference type="ChEBI" id="CHEBI:15378"/>
        <dbReference type="ChEBI" id="CHEBI:29985"/>
        <dbReference type="ChEBI" id="CHEBI:44337"/>
        <dbReference type="ChEBI" id="CHEBI:57287"/>
        <dbReference type="ChEBI" id="CHEBI:57288"/>
        <dbReference type="EC" id="2.3.1.1"/>
    </reaction>
</comment>
<dbReference type="OrthoDB" id="9804242at2"/>
<feature type="binding site" evidence="9">
    <location>
        <position position="405"/>
    </location>
    <ligand>
        <name>substrate</name>
    </ligand>
</feature>